<gene>
    <name evidence="1" type="ORF">JBKA6_0222</name>
</gene>
<proteinExistence type="predicted"/>
<dbReference type="KEGG" id="ise:JBKA6_0222"/>
<dbReference type="Proteomes" id="UP000243197">
    <property type="component" value="Chromosome"/>
</dbReference>
<evidence type="ECO:0000313" key="1">
    <source>
        <dbReference type="EMBL" id="BAV94235.1"/>
    </source>
</evidence>
<name>A0A1J1E8H7_9FLAO</name>
<accession>A0A1J1E8H7</accession>
<reference evidence="1 2" key="1">
    <citation type="submission" date="2014-03" db="EMBL/GenBank/DDBJ databases">
        <title>complete genome sequence of Flavobacteriaceae bacterium JBKA-6.</title>
        <authorList>
            <person name="Takano T."/>
            <person name="Nakamura Y."/>
            <person name="Takuma S."/>
            <person name="Yasuike M."/>
            <person name="Matsuyama T."/>
            <person name="Sakai T."/>
            <person name="Fujiwara A."/>
            <person name="Kimoto K."/>
            <person name="Fukuda Y."/>
            <person name="Kondo H."/>
            <person name="Hirono I."/>
            <person name="Nakayasu C."/>
        </authorList>
    </citation>
    <scope>NUCLEOTIDE SEQUENCE [LARGE SCALE GENOMIC DNA]</scope>
    <source>
        <strain evidence="1 2">JBKA-6</strain>
    </source>
</reference>
<keyword evidence="2" id="KW-1185">Reference proteome</keyword>
<protein>
    <submittedName>
        <fullName evidence="1">Uncharacterized protein</fullName>
    </submittedName>
</protein>
<dbReference type="EMBL" id="AP014564">
    <property type="protein sequence ID" value="BAV94235.1"/>
    <property type="molecule type" value="Genomic_DNA"/>
</dbReference>
<sequence length="77" mass="9091">MNQVPKFLLADNSNYPDSIYVVHTEYPRFIYDISNDEIILDDDDIEDEDKENITQELSSLIEEAQAFYDSEMSEYDK</sequence>
<dbReference type="RefSeq" id="WP_096684997.1">
    <property type="nucleotide sequence ID" value="NZ_AP014564.1"/>
</dbReference>
<organism evidence="1 2">
    <name type="scientific">Ichthyobacterium seriolicida</name>
    <dbReference type="NCBI Taxonomy" id="242600"/>
    <lineage>
        <taxon>Bacteria</taxon>
        <taxon>Pseudomonadati</taxon>
        <taxon>Bacteroidota</taxon>
        <taxon>Flavobacteriia</taxon>
        <taxon>Flavobacteriales</taxon>
        <taxon>Ichthyobacteriaceae</taxon>
        <taxon>Ichthyobacterium</taxon>
    </lineage>
</organism>
<evidence type="ECO:0000313" key="2">
    <source>
        <dbReference type="Proteomes" id="UP000243197"/>
    </source>
</evidence>
<dbReference type="AlphaFoldDB" id="A0A1J1E8H7"/>
<dbReference type="OrthoDB" id="1099259at2"/>